<protein>
    <submittedName>
        <fullName evidence="2">11368_t:CDS:1</fullName>
    </submittedName>
</protein>
<sequence>NEAPKKQPDHMSGGFKWASSMISLASELANDIDGLEVSSFVDEPPGSATATDKPPGSATTTETPPRTQNVLGDVELQN</sequence>
<evidence type="ECO:0000313" key="2">
    <source>
        <dbReference type="EMBL" id="CAG8812071.1"/>
    </source>
</evidence>
<feature type="region of interest" description="Disordered" evidence="1">
    <location>
        <begin position="37"/>
        <end position="78"/>
    </location>
</feature>
<name>A0A9N9K666_9GLOM</name>
<feature type="non-terminal residue" evidence="2">
    <location>
        <position position="78"/>
    </location>
</feature>
<proteinExistence type="predicted"/>
<feature type="non-terminal residue" evidence="2">
    <location>
        <position position="1"/>
    </location>
</feature>
<evidence type="ECO:0000313" key="3">
    <source>
        <dbReference type="Proteomes" id="UP000789396"/>
    </source>
</evidence>
<reference evidence="2" key="1">
    <citation type="submission" date="2021-06" db="EMBL/GenBank/DDBJ databases">
        <authorList>
            <person name="Kallberg Y."/>
            <person name="Tangrot J."/>
            <person name="Rosling A."/>
        </authorList>
    </citation>
    <scope>NUCLEOTIDE SEQUENCE</scope>
    <source>
        <strain evidence="2">IN212</strain>
    </source>
</reference>
<keyword evidence="3" id="KW-1185">Reference proteome</keyword>
<comment type="caution">
    <text evidence="2">The sequence shown here is derived from an EMBL/GenBank/DDBJ whole genome shotgun (WGS) entry which is preliminary data.</text>
</comment>
<accession>A0A9N9K666</accession>
<dbReference type="Proteomes" id="UP000789396">
    <property type="component" value="Unassembled WGS sequence"/>
</dbReference>
<feature type="compositionally biased region" description="Polar residues" evidence="1">
    <location>
        <begin position="57"/>
        <end position="78"/>
    </location>
</feature>
<organism evidence="2 3">
    <name type="scientific">Racocetra fulgida</name>
    <dbReference type="NCBI Taxonomy" id="60492"/>
    <lineage>
        <taxon>Eukaryota</taxon>
        <taxon>Fungi</taxon>
        <taxon>Fungi incertae sedis</taxon>
        <taxon>Mucoromycota</taxon>
        <taxon>Glomeromycotina</taxon>
        <taxon>Glomeromycetes</taxon>
        <taxon>Diversisporales</taxon>
        <taxon>Gigasporaceae</taxon>
        <taxon>Racocetra</taxon>
    </lineage>
</organism>
<evidence type="ECO:0000256" key="1">
    <source>
        <dbReference type="SAM" id="MobiDB-lite"/>
    </source>
</evidence>
<dbReference type="AlphaFoldDB" id="A0A9N9K666"/>
<dbReference type="EMBL" id="CAJVPZ010086363">
    <property type="protein sequence ID" value="CAG8812071.1"/>
    <property type="molecule type" value="Genomic_DNA"/>
</dbReference>
<dbReference type="OrthoDB" id="10383585at2759"/>
<gene>
    <name evidence="2" type="ORF">RFULGI_LOCUS18870</name>
</gene>